<dbReference type="InterPro" id="IPR043855">
    <property type="entry name" value="DUF5817"/>
</dbReference>
<reference evidence="3 4" key="1">
    <citation type="journal article" date="2019" name="Int. J. Syst. Evol. Microbiol.">
        <title>The Global Catalogue of Microorganisms (GCM) 10K type strain sequencing project: providing services to taxonomists for standard genome sequencing and annotation.</title>
        <authorList>
            <consortium name="The Broad Institute Genomics Platform"/>
            <consortium name="The Broad Institute Genome Sequencing Center for Infectious Disease"/>
            <person name="Wu L."/>
            <person name="Ma J."/>
        </authorList>
    </citation>
    <scope>NUCLEOTIDE SEQUENCE [LARGE SCALE GENOMIC DNA]</scope>
    <source>
        <strain evidence="3 4">XZYJ18</strain>
    </source>
</reference>
<keyword evidence="4" id="KW-1185">Reference proteome</keyword>
<protein>
    <submittedName>
        <fullName evidence="3">DUF5817 domain-containing protein</fullName>
    </submittedName>
</protein>
<feature type="region of interest" description="Disordered" evidence="1">
    <location>
        <begin position="468"/>
        <end position="499"/>
    </location>
</feature>
<proteinExistence type="predicted"/>
<gene>
    <name evidence="3" type="ORF">ACFO9K_22890</name>
</gene>
<dbReference type="Pfam" id="PF19134">
    <property type="entry name" value="DUF5817"/>
    <property type="match status" value="1"/>
</dbReference>
<evidence type="ECO:0000259" key="2">
    <source>
        <dbReference type="Pfam" id="PF19134"/>
    </source>
</evidence>
<evidence type="ECO:0000313" key="4">
    <source>
        <dbReference type="Proteomes" id="UP001595945"/>
    </source>
</evidence>
<feature type="domain" description="DUF5817" evidence="2">
    <location>
        <begin position="3"/>
        <end position="61"/>
    </location>
</feature>
<name>A0ABD5Q8R2_9EURY</name>
<dbReference type="AlphaFoldDB" id="A0ABD5Q8R2"/>
<evidence type="ECO:0000256" key="1">
    <source>
        <dbReference type="SAM" id="MobiDB-lite"/>
    </source>
</evidence>
<dbReference type="Proteomes" id="UP001595945">
    <property type="component" value="Unassembled WGS sequence"/>
</dbReference>
<dbReference type="RefSeq" id="WP_254270611.1">
    <property type="nucleotide sequence ID" value="NZ_CP100402.1"/>
</dbReference>
<comment type="caution">
    <text evidence="3">The sequence shown here is derived from an EMBL/GenBank/DDBJ whole genome shotgun (WGS) entry which is preliminary data.</text>
</comment>
<feature type="compositionally biased region" description="Basic and acidic residues" evidence="1">
    <location>
        <begin position="480"/>
        <end position="499"/>
    </location>
</feature>
<organism evidence="3 4">
    <name type="scientific">Halorussus aquaticus</name>
    <dbReference type="NCBI Taxonomy" id="2953748"/>
    <lineage>
        <taxon>Archaea</taxon>
        <taxon>Methanobacteriati</taxon>
        <taxon>Methanobacteriota</taxon>
        <taxon>Stenosarchaea group</taxon>
        <taxon>Halobacteria</taxon>
        <taxon>Halobacteriales</taxon>
        <taxon>Haladaptataceae</taxon>
        <taxon>Halorussus</taxon>
    </lineage>
</organism>
<sequence>MTYHVVGCSTCTDYWLAENIRGQATADCPYCGTTHETAKLDSKYEGDDRAVAAEARAQLVARAADHNDAYQDFKDTHGPYAEQEQEVESRFDLVEWRTDFLSDKAENVLAKYYNLFAGEATEIFAEYHNRYADEATEVFAGYHDLYADEARDAFADYHDRYAAEVERVLSEDSDVDTELDRGTDGSIQVKQETPPVDAVPVTVDKPISRLSRVVIDNDCIQQAILTVLEDLAADYPSHELRTVLEENDLDLSETDLAALATQLHKGSERAALTIIDRLQHVATGRSSTDDAHIIPRLLALSNETPTIAATVTDDFWELRASQRRTVADYLTALSAGTDLVLVGPRLTLRNLHDDQGARLPVSREDITSAGSHRTETIEAARQTLGRDSPEEQVLRWLANHDSETLSYSALDSKLTVSDSRRRQLVGHLRDLGLVDTFGPRTNKHVELLPAGRTYLDWRDEQLARQQTLEESVSNVLDSSDDSRVTPRTHDGGTEETADRTRLPHLHTVQPLPRWNATASAASTPENGVAIVDYPLEPQADRGSPRWYYDYQQDRLTVGAEFDGPLQYWVCIARALASPRTFAAVLDDGDRLDEHDTFSTFLTDHRHILRDSRCLAHLPDAVEDGADYLDELQTAEEQLCELTRTLALGDFEGSEAEFRSTITREALGLASTMVHLLDLVDVEVVRQVRLPTQNSGRNDILRDDRRQILVQSLATGIAIQSKYGHAAIYRQLFETRDKKRDAAITPSVDYDDPFGELIGSVCIVGNLGDKEVALVEDLRNRLRAPQELHEDAPEIQVRVPVVATDDLDRTAFAAAVERMCVAKNLSPTRSAVSVLRLFTATPFDAAAAICGLEPESRQRDIRLDEIRYGLAVVDDARILPWETPGVQALVTTLLTAEDPLSVTEMTDRASVDRATWYDHRDRLVALDLVRKTSAGVRLALPFRESGESDVRPWFTRRDTCRDDVRIASVGGVVLELLDELAPDSETIQTVSAALQHPVDIDELQDAWPVLDKWLSTLQIATAETTMESADDSPEAIVFGRRPDQFSLQVASARRIQGRGSYASSP</sequence>
<evidence type="ECO:0000313" key="3">
    <source>
        <dbReference type="EMBL" id="MFC4827093.1"/>
    </source>
</evidence>
<accession>A0ABD5Q8R2</accession>
<dbReference type="GeneID" id="73047339"/>
<dbReference type="EMBL" id="JBHSHT010000005">
    <property type="protein sequence ID" value="MFC4827093.1"/>
    <property type="molecule type" value="Genomic_DNA"/>
</dbReference>